<accession>A0A8I2YYA7</accession>
<dbReference type="Pfam" id="PF05182">
    <property type="entry name" value="Fip1"/>
    <property type="match status" value="1"/>
</dbReference>
<dbReference type="PANTHER" id="PTHR13484">
    <property type="entry name" value="FIP1-LIKE 1 PROTEIN"/>
    <property type="match status" value="1"/>
</dbReference>
<evidence type="ECO:0000259" key="6">
    <source>
        <dbReference type="Pfam" id="PF05182"/>
    </source>
</evidence>
<reference evidence="7" key="1">
    <citation type="submission" date="2021-03" db="EMBL/GenBank/DDBJ databases">
        <title>Evolutionary innovations through gain and loss of genes in the ectomycorrhizal Boletales.</title>
        <authorList>
            <person name="Wu G."/>
            <person name="Miyauchi S."/>
            <person name="Morin E."/>
            <person name="Yang Z.-L."/>
            <person name="Xu J."/>
            <person name="Martin F.M."/>
        </authorList>
    </citation>
    <scope>NUCLEOTIDE SEQUENCE</scope>
    <source>
        <strain evidence="7">BR01</strain>
    </source>
</reference>
<feature type="compositionally biased region" description="Acidic residues" evidence="5">
    <location>
        <begin position="25"/>
        <end position="53"/>
    </location>
</feature>
<keyword evidence="4" id="KW-0539">Nucleus</keyword>
<evidence type="ECO:0000256" key="5">
    <source>
        <dbReference type="SAM" id="MobiDB-lite"/>
    </source>
</evidence>
<evidence type="ECO:0000256" key="3">
    <source>
        <dbReference type="ARBA" id="ARBA00022664"/>
    </source>
</evidence>
<dbReference type="InterPro" id="IPR051187">
    <property type="entry name" value="Pre-mRNA_3'-end_processing_reg"/>
</dbReference>
<gene>
    <name evidence="7" type="ORF">JVT61DRAFT_5155</name>
</gene>
<feature type="region of interest" description="Disordered" evidence="5">
    <location>
        <begin position="399"/>
        <end position="495"/>
    </location>
</feature>
<name>A0A8I2YYA7_9AGAM</name>
<feature type="compositionally biased region" description="Polar residues" evidence="5">
    <location>
        <begin position="111"/>
        <end position="121"/>
    </location>
</feature>
<sequence length="495" mass="52620">MPSNGILETLEVKAEEEPPFGPPLVEDEQESEQENGENGIVEEEESDEDDIEIIMEPTSRSLDFRQQNAAGRPQQSRPTTQTTPPLQLTTEYTPHERGTPAKPVPPPITSAPHTVPSSTIDSQDEGPDPSTLPPAIAPPSQPSINPDLPGILDGRSILEVDLSAIAEKPWRRPGSDISDWFNYGFDEISWEAYCYRRRDLGELANVLKTNILNFAAMPEDQLTALPPDLRTMVMTGANAMMNSSPSANMMGPSVGMNPMMDMSGMGAMNMSMGMGMNGDLGLQMQSGGPMMQEGPGPGPVGPVVANGTSEPGVQMGMQDGFGGGPGPGMMGMGMNADYGMQQEQGPMGQGMYGGMEGSTTPVTVPVQTPVQVPTPTPGHVGRGAPPVQFRGRAMAQGLRGRGGFVGRGRGRYDAPPQGPARPASPLPPGVPTGPRNQNRYKDRDGNAPAVEGLDYGGTAKDGSTRTPSREPEDRGHSRKRRISPSLDDGRGSKRR</sequence>
<evidence type="ECO:0000256" key="2">
    <source>
        <dbReference type="ARBA" id="ARBA00007459"/>
    </source>
</evidence>
<evidence type="ECO:0000256" key="4">
    <source>
        <dbReference type="ARBA" id="ARBA00023242"/>
    </source>
</evidence>
<protein>
    <recommendedName>
        <fullName evidence="6">Pre-mRNA polyadenylation factor Fip1 domain-containing protein</fullName>
    </recommendedName>
</protein>
<dbReference type="GO" id="GO:0005847">
    <property type="term" value="C:mRNA cleavage and polyadenylation specificity factor complex"/>
    <property type="evidence" value="ECO:0007669"/>
    <property type="project" value="TreeGrafter"/>
</dbReference>
<feature type="compositionally biased region" description="Pro residues" evidence="5">
    <location>
        <begin position="130"/>
        <end position="141"/>
    </location>
</feature>
<evidence type="ECO:0000256" key="1">
    <source>
        <dbReference type="ARBA" id="ARBA00004123"/>
    </source>
</evidence>
<feature type="domain" description="Pre-mRNA polyadenylation factor Fip1" evidence="6">
    <location>
        <begin position="159"/>
        <end position="199"/>
    </location>
</feature>
<feature type="compositionally biased region" description="Polar residues" evidence="5">
    <location>
        <begin position="58"/>
        <end position="69"/>
    </location>
</feature>
<feature type="compositionally biased region" description="Pro residues" evidence="5">
    <location>
        <begin position="416"/>
        <end position="431"/>
    </location>
</feature>
<organism evidence="7 8">
    <name type="scientific">Boletus reticuloceps</name>
    <dbReference type="NCBI Taxonomy" id="495285"/>
    <lineage>
        <taxon>Eukaryota</taxon>
        <taxon>Fungi</taxon>
        <taxon>Dikarya</taxon>
        <taxon>Basidiomycota</taxon>
        <taxon>Agaricomycotina</taxon>
        <taxon>Agaricomycetes</taxon>
        <taxon>Agaricomycetidae</taxon>
        <taxon>Boletales</taxon>
        <taxon>Boletineae</taxon>
        <taxon>Boletaceae</taxon>
        <taxon>Boletoideae</taxon>
        <taxon>Boletus</taxon>
    </lineage>
</organism>
<feature type="region of interest" description="Disordered" evidence="5">
    <location>
        <begin position="1"/>
        <end position="149"/>
    </location>
</feature>
<comment type="similarity">
    <text evidence="2">Belongs to the FIP1 family.</text>
</comment>
<feature type="compositionally biased region" description="Low complexity" evidence="5">
    <location>
        <begin position="72"/>
        <end position="90"/>
    </location>
</feature>
<proteinExistence type="inferred from homology"/>
<keyword evidence="8" id="KW-1185">Reference proteome</keyword>
<keyword evidence="3" id="KW-0507">mRNA processing</keyword>
<evidence type="ECO:0000313" key="7">
    <source>
        <dbReference type="EMBL" id="KAG6380771.1"/>
    </source>
</evidence>
<evidence type="ECO:0000313" key="8">
    <source>
        <dbReference type="Proteomes" id="UP000683000"/>
    </source>
</evidence>
<dbReference type="InterPro" id="IPR007854">
    <property type="entry name" value="Fip1_dom"/>
</dbReference>
<dbReference type="Proteomes" id="UP000683000">
    <property type="component" value="Unassembled WGS sequence"/>
</dbReference>
<dbReference type="OrthoDB" id="1917198at2759"/>
<dbReference type="AlphaFoldDB" id="A0A8I2YYA7"/>
<dbReference type="PANTHER" id="PTHR13484:SF0">
    <property type="entry name" value="PRE-MRNA 3'-END-PROCESSING FACTOR FIP1"/>
    <property type="match status" value="1"/>
</dbReference>
<comment type="subcellular location">
    <subcellularLocation>
        <location evidence="1">Nucleus</location>
    </subcellularLocation>
</comment>
<dbReference type="GO" id="GO:0006397">
    <property type="term" value="P:mRNA processing"/>
    <property type="evidence" value="ECO:0007669"/>
    <property type="project" value="UniProtKB-KW"/>
</dbReference>
<dbReference type="EMBL" id="JAGFBS010000002">
    <property type="protein sequence ID" value="KAG6380771.1"/>
    <property type="molecule type" value="Genomic_DNA"/>
</dbReference>
<comment type="caution">
    <text evidence="7">The sequence shown here is derived from an EMBL/GenBank/DDBJ whole genome shotgun (WGS) entry which is preliminary data.</text>
</comment>